<dbReference type="EMBL" id="BAAANT010000004">
    <property type="protein sequence ID" value="GAA2134348.1"/>
    <property type="molecule type" value="Genomic_DNA"/>
</dbReference>
<organism evidence="1 2">
    <name type="scientific">Kitasatospora kazusensis</name>
    <dbReference type="NCBI Taxonomy" id="407974"/>
    <lineage>
        <taxon>Bacteria</taxon>
        <taxon>Bacillati</taxon>
        <taxon>Actinomycetota</taxon>
        <taxon>Actinomycetes</taxon>
        <taxon>Kitasatosporales</taxon>
        <taxon>Streptomycetaceae</taxon>
        <taxon>Kitasatospora</taxon>
    </lineage>
</organism>
<name>A0ABN2YZ74_9ACTN</name>
<comment type="caution">
    <text evidence="1">The sequence shown here is derived from an EMBL/GenBank/DDBJ whole genome shotgun (WGS) entry which is preliminary data.</text>
</comment>
<evidence type="ECO:0000313" key="2">
    <source>
        <dbReference type="Proteomes" id="UP001422759"/>
    </source>
</evidence>
<dbReference type="Proteomes" id="UP001422759">
    <property type="component" value="Unassembled WGS sequence"/>
</dbReference>
<proteinExistence type="predicted"/>
<sequence>MAVRGTDMNQEAVILESRTMRGTLVERTEALDKVKALELLPDGLHVTTRMVADYFEVHEEAVNSVVRRHRDELRDSGLAVLKGADLQHFLVVNVTTRKPPGRGLAVFPRRAVLNVAMLLRDSEVARAVRQRLLDLAERSGARPVENTGQWSEALVTEIVERAVRVLRAEPAELREANAGLVRQLELERQLVAALSVRVADTSCEVRTLGGRVDQLCTLLSEPGAGRRRRPGRLP</sequence>
<accession>A0ABN2YZ74</accession>
<protein>
    <recommendedName>
        <fullName evidence="3">KilA-N DNA-binding domain-containing protein</fullName>
    </recommendedName>
</protein>
<evidence type="ECO:0000313" key="1">
    <source>
        <dbReference type="EMBL" id="GAA2134348.1"/>
    </source>
</evidence>
<evidence type="ECO:0008006" key="3">
    <source>
        <dbReference type="Google" id="ProtNLM"/>
    </source>
</evidence>
<gene>
    <name evidence="1" type="ORF">GCM10009760_11570</name>
</gene>
<keyword evidence="2" id="KW-1185">Reference proteome</keyword>
<reference evidence="1 2" key="1">
    <citation type="journal article" date="2019" name="Int. J. Syst. Evol. Microbiol.">
        <title>The Global Catalogue of Microorganisms (GCM) 10K type strain sequencing project: providing services to taxonomists for standard genome sequencing and annotation.</title>
        <authorList>
            <consortium name="The Broad Institute Genomics Platform"/>
            <consortium name="The Broad Institute Genome Sequencing Center for Infectious Disease"/>
            <person name="Wu L."/>
            <person name="Ma J."/>
        </authorList>
    </citation>
    <scope>NUCLEOTIDE SEQUENCE [LARGE SCALE GENOMIC DNA]</scope>
    <source>
        <strain evidence="1 2">JCM 14560</strain>
    </source>
</reference>